<organism evidence="3 4">
    <name type="scientific">Eubacterium ventriosum</name>
    <dbReference type="NCBI Taxonomy" id="39496"/>
    <lineage>
        <taxon>Bacteria</taxon>
        <taxon>Bacillati</taxon>
        <taxon>Bacillota</taxon>
        <taxon>Clostridia</taxon>
        <taxon>Eubacteriales</taxon>
        <taxon>Eubacteriaceae</taxon>
        <taxon>Eubacterium</taxon>
    </lineage>
</organism>
<dbReference type="Gene3D" id="3.30.428.10">
    <property type="entry name" value="HIT-like"/>
    <property type="match status" value="1"/>
</dbReference>
<dbReference type="EMBL" id="QSFO01000021">
    <property type="protein sequence ID" value="RHA51976.1"/>
    <property type="molecule type" value="Genomic_DNA"/>
</dbReference>
<dbReference type="Pfam" id="PF01230">
    <property type="entry name" value="HIT"/>
    <property type="match status" value="1"/>
</dbReference>
<dbReference type="AlphaFoldDB" id="A0A413RUH7"/>
<feature type="short sequence motif" description="Histidine triad motif" evidence="1">
    <location>
        <begin position="98"/>
        <end position="102"/>
    </location>
</feature>
<dbReference type="SUPFAM" id="SSF54197">
    <property type="entry name" value="HIT-like"/>
    <property type="match status" value="1"/>
</dbReference>
<protein>
    <submittedName>
        <fullName evidence="3">HIT family protein</fullName>
    </submittedName>
</protein>
<comment type="caution">
    <text evidence="3">The sequence shown here is derived from an EMBL/GenBank/DDBJ whole genome shotgun (WGS) entry which is preliminary data.</text>
</comment>
<feature type="domain" description="HIT" evidence="2">
    <location>
        <begin position="5"/>
        <end position="113"/>
    </location>
</feature>
<reference evidence="3 4" key="1">
    <citation type="submission" date="2018-08" db="EMBL/GenBank/DDBJ databases">
        <title>A genome reference for cultivated species of the human gut microbiota.</title>
        <authorList>
            <person name="Zou Y."/>
            <person name="Xue W."/>
            <person name="Luo G."/>
        </authorList>
    </citation>
    <scope>NUCLEOTIDE SEQUENCE [LARGE SCALE GENOMIC DNA]</scope>
    <source>
        <strain evidence="3 4">AM43-2</strain>
    </source>
</reference>
<evidence type="ECO:0000313" key="4">
    <source>
        <dbReference type="Proteomes" id="UP000284598"/>
    </source>
</evidence>
<dbReference type="GO" id="GO:0003824">
    <property type="term" value="F:catalytic activity"/>
    <property type="evidence" value="ECO:0007669"/>
    <property type="project" value="InterPro"/>
</dbReference>
<gene>
    <name evidence="3" type="ORF">DW929_11895</name>
</gene>
<evidence type="ECO:0000256" key="1">
    <source>
        <dbReference type="PROSITE-ProRule" id="PRU00464"/>
    </source>
</evidence>
<dbReference type="Proteomes" id="UP000284598">
    <property type="component" value="Unassembled WGS sequence"/>
</dbReference>
<dbReference type="RefSeq" id="WP_118025861.1">
    <property type="nucleotide sequence ID" value="NZ_JBGLBX010000003.1"/>
</dbReference>
<name>A0A413RUH7_9FIRM</name>
<accession>A0A413RUH7</accession>
<sequence length="334" mass="39748">MEMCNWCNLTAEEQKWKLTESSSWIVYLADKQDYIGRCVIVLKRHCASLSELTDEEWMDLKRIIDKLESSFKDTLGANLSNWSCLLNDFYKSENPNPHLHLHFRPRYKNPIVLNGNEYVDKEFGHHYDRKKEFTITEADRQELYMRILNALKVNEHNMQPKKIEDYIVQELLPNEQEVALEFIDYLKDKNITFYRDNSECWKNKIYYWAKLDNWCVCFIAIHDPEEPDNHWTVWSDDMNSEWFEKYNVDNNIKEQAWSYVDLCGKCGACDGGQRKNIWGKEFNAVCGCTFRIDNPQKEDLPFLKTIVDITVEEIICSLGKQKKIKICNCKIERK</sequence>
<dbReference type="PROSITE" id="PS51084">
    <property type="entry name" value="HIT_2"/>
    <property type="match status" value="1"/>
</dbReference>
<evidence type="ECO:0000259" key="2">
    <source>
        <dbReference type="PROSITE" id="PS51084"/>
    </source>
</evidence>
<evidence type="ECO:0000313" key="3">
    <source>
        <dbReference type="EMBL" id="RHA51976.1"/>
    </source>
</evidence>
<proteinExistence type="predicted"/>
<dbReference type="InterPro" id="IPR036265">
    <property type="entry name" value="HIT-like_sf"/>
</dbReference>
<dbReference type="InterPro" id="IPR011146">
    <property type="entry name" value="HIT-like"/>
</dbReference>